<organism evidence="1">
    <name type="scientific">Serratia fonticola</name>
    <dbReference type="NCBI Taxonomy" id="47917"/>
    <lineage>
        <taxon>Bacteria</taxon>
        <taxon>Pseudomonadati</taxon>
        <taxon>Pseudomonadota</taxon>
        <taxon>Gammaproteobacteria</taxon>
        <taxon>Enterobacterales</taxon>
        <taxon>Yersiniaceae</taxon>
        <taxon>Serratia</taxon>
    </lineage>
</organism>
<dbReference type="EMBL" id="CABEEZ010000017">
    <property type="protein sequence ID" value="VTR18348.1"/>
    <property type="molecule type" value="Genomic_DNA"/>
</dbReference>
<accession>A0A4V6KKS9</accession>
<protein>
    <submittedName>
        <fullName evidence="1">Uncharacterized protein</fullName>
    </submittedName>
</protein>
<sequence>MASVYGQEDALPIKYQSIVHSFIDAAKNKDRQAIGDRIAYPLKREYPIAEIRGPQEMLSRFDEVFDSTLLDTIAQSSAQQDWQAMGWRGIMLGRGVIWMDYDGNIIAVQLSDSA</sequence>
<name>A0A4V6KKS9_SERFO</name>
<evidence type="ECO:0000313" key="1">
    <source>
        <dbReference type="EMBL" id="VTR18348.1"/>
    </source>
</evidence>
<gene>
    <name evidence="1" type="ORF">NCTC12965_00563</name>
</gene>
<reference evidence="1" key="1">
    <citation type="submission" date="2019-05" db="EMBL/GenBank/DDBJ databases">
        <authorList>
            <consortium name="Pathogen Informatics"/>
        </authorList>
    </citation>
    <scope>NUCLEOTIDE SEQUENCE [LARGE SCALE GENOMIC DNA]</scope>
    <source>
        <strain evidence="1">NCTC12965</strain>
    </source>
</reference>
<proteinExistence type="predicted"/>
<dbReference type="AlphaFoldDB" id="A0A4V6KKS9"/>